<dbReference type="InterPro" id="IPR009912">
    <property type="entry name" value="DUF1451"/>
</dbReference>
<organism evidence="1 2">
    <name type="scientific">Inconstantimicrobium porci</name>
    <dbReference type="NCBI Taxonomy" id="2652291"/>
    <lineage>
        <taxon>Bacteria</taxon>
        <taxon>Bacillati</taxon>
        <taxon>Bacillota</taxon>
        <taxon>Clostridia</taxon>
        <taxon>Eubacteriales</taxon>
        <taxon>Clostridiaceae</taxon>
        <taxon>Inconstantimicrobium</taxon>
    </lineage>
</organism>
<evidence type="ECO:0008006" key="3">
    <source>
        <dbReference type="Google" id="ProtNLM"/>
    </source>
</evidence>
<dbReference type="EMBL" id="VULX01000042">
    <property type="protein sequence ID" value="MSR92645.1"/>
    <property type="molecule type" value="Genomic_DNA"/>
</dbReference>
<dbReference type="AlphaFoldDB" id="A0A7X2N1P2"/>
<dbReference type="Proteomes" id="UP000460287">
    <property type="component" value="Unassembled WGS sequence"/>
</dbReference>
<gene>
    <name evidence="1" type="ORF">FYJ33_15055</name>
</gene>
<accession>A0A7X2N1P2</accession>
<protein>
    <recommendedName>
        <fullName evidence="3">Rubredoxin-like protein</fullName>
    </recommendedName>
</protein>
<name>A0A7X2N1P2_9CLOT</name>
<reference evidence="1 2" key="1">
    <citation type="submission" date="2019-08" db="EMBL/GenBank/DDBJ databases">
        <title>In-depth cultivation of the pig gut microbiome towards novel bacterial diversity and tailored functional studies.</title>
        <authorList>
            <person name="Wylensek D."/>
            <person name="Hitch T.C.A."/>
            <person name="Clavel T."/>
        </authorList>
    </citation>
    <scope>NUCLEOTIDE SEQUENCE [LARGE SCALE GENOMIC DNA]</scope>
    <source>
        <strain evidence="1 2">WCA-383-APC-5B</strain>
    </source>
</reference>
<dbReference type="Pfam" id="PF07295">
    <property type="entry name" value="DUF1451"/>
    <property type="match status" value="1"/>
</dbReference>
<evidence type="ECO:0000313" key="1">
    <source>
        <dbReference type="EMBL" id="MSR92645.1"/>
    </source>
</evidence>
<proteinExistence type="predicted"/>
<comment type="caution">
    <text evidence="1">The sequence shown here is derived from an EMBL/GenBank/DDBJ whole genome shotgun (WGS) entry which is preliminary data.</text>
</comment>
<evidence type="ECO:0000313" key="2">
    <source>
        <dbReference type="Proteomes" id="UP000460287"/>
    </source>
</evidence>
<dbReference type="RefSeq" id="WP_154532732.1">
    <property type="nucleotide sequence ID" value="NZ_VULX01000042.1"/>
</dbReference>
<keyword evidence="2" id="KW-1185">Reference proteome</keyword>
<sequence>MSSTGEKPGIGTYTCTNCGEQVKLDDNTDTLPPCPVCHKTEYRP</sequence>